<protein>
    <submittedName>
        <fullName evidence="1">Uncharacterized protein</fullName>
    </submittedName>
</protein>
<dbReference type="Proteomes" id="UP001283361">
    <property type="component" value="Unassembled WGS sequence"/>
</dbReference>
<reference evidence="1" key="1">
    <citation type="journal article" date="2023" name="G3 (Bethesda)">
        <title>A reference genome for the long-term kleptoplast-retaining sea slug Elysia crispata morphotype clarki.</title>
        <authorList>
            <person name="Eastman K.E."/>
            <person name="Pendleton A.L."/>
            <person name="Shaikh M.A."/>
            <person name="Suttiyut T."/>
            <person name="Ogas R."/>
            <person name="Tomko P."/>
            <person name="Gavelis G."/>
            <person name="Widhalm J.R."/>
            <person name="Wisecaver J.H."/>
        </authorList>
    </citation>
    <scope>NUCLEOTIDE SEQUENCE</scope>
    <source>
        <strain evidence="1">ECLA1</strain>
    </source>
</reference>
<comment type="caution">
    <text evidence="1">The sequence shown here is derived from an EMBL/GenBank/DDBJ whole genome shotgun (WGS) entry which is preliminary data.</text>
</comment>
<name>A0AAE0YE07_9GAST</name>
<sequence>MPIPVRTICPRLVSVMEHPPDIKSAVKLLCTAFIVSLVSLLCMRDNYSFHFLLLCLSLARHKSPDPGDGQLDSCCLTLNLGQEILDSCCNSYLWALTLFHLVLCLIFSEKTKRSGLVMTKEDDRPCPDVQVCPEGQDCLTGSQGQLNKAGLSFSGVGNHLVDLSDVIASRGRVYPPGDWGLPGRSW</sequence>
<proteinExistence type="predicted"/>
<evidence type="ECO:0000313" key="1">
    <source>
        <dbReference type="EMBL" id="KAK3742665.1"/>
    </source>
</evidence>
<dbReference type="AlphaFoldDB" id="A0AAE0YE07"/>
<dbReference type="EMBL" id="JAWDGP010006345">
    <property type="protein sequence ID" value="KAK3742665.1"/>
    <property type="molecule type" value="Genomic_DNA"/>
</dbReference>
<organism evidence="1 2">
    <name type="scientific">Elysia crispata</name>
    <name type="common">lettuce slug</name>
    <dbReference type="NCBI Taxonomy" id="231223"/>
    <lineage>
        <taxon>Eukaryota</taxon>
        <taxon>Metazoa</taxon>
        <taxon>Spiralia</taxon>
        <taxon>Lophotrochozoa</taxon>
        <taxon>Mollusca</taxon>
        <taxon>Gastropoda</taxon>
        <taxon>Heterobranchia</taxon>
        <taxon>Euthyneura</taxon>
        <taxon>Panpulmonata</taxon>
        <taxon>Sacoglossa</taxon>
        <taxon>Placobranchoidea</taxon>
        <taxon>Plakobranchidae</taxon>
        <taxon>Elysia</taxon>
    </lineage>
</organism>
<gene>
    <name evidence="1" type="ORF">RRG08_025611</name>
</gene>
<keyword evidence="2" id="KW-1185">Reference proteome</keyword>
<accession>A0AAE0YE07</accession>
<evidence type="ECO:0000313" key="2">
    <source>
        <dbReference type="Proteomes" id="UP001283361"/>
    </source>
</evidence>